<evidence type="ECO:0000256" key="1">
    <source>
        <dbReference type="SAM" id="MobiDB-lite"/>
    </source>
</evidence>
<name>A0A2U3K3U8_9BACT</name>
<gene>
    <name evidence="2" type="ORF">SBA1_1240002</name>
</gene>
<feature type="compositionally biased region" description="Polar residues" evidence="1">
    <location>
        <begin position="30"/>
        <end position="41"/>
    </location>
</feature>
<feature type="region of interest" description="Disordered" evidence="1">
    <location>
        <begin position="1"/>
        <end position="65"/>
    </location>
</feature>
<reference evidence="3" key="1">
    <citation type="submission" date="2018-02" db="EMBL/GenBank/DDBJ databases">
        <authorList>
            <person name="Hausmann B."/>
        </authorList>
    </citation>
    <scope>NUCLEOTIDE SEQUENCE [LARGE SCALE GENOMIC DNA]</scope>
    <source>
        <strain evidence="3">Peat soil MAG SbA1</strain>
    </source>
</reference>
<evidence type="ECO:0000313" key="2">
    <source>
        <dbReference type="EMBL" id="SPF34331.1"/>
    </source>
</evidence>
<feature type="compositionally biased region" description="Basic and acidic residues" evidence="1">
    <location>
        <begin position="1"/>
        <end position="14"/>
    </location>
</feature>
<accession>A0A2U3K3U8</accession>
<dbReference type="Proteomes" id="UP000238701">
    <property type="component" value="Unassembled WGS sequence"/>
</dbReference>
<sequence>MIRMAGDETRKPPRETPQQSYAKYIPGPQLNGTGKASCQTHGSDKLSGRQKMTPKWGYRNSLPPR</sequence>
<proteinExistence type="predicted"/>
<organism evidence="2 3">
    <name type="scientific">Candidatus Sulfotelmatobacter kueseliae</name>
    <dbReference type="NCBI Taxonomy" id="2042962"/>
    <lineage>
        <taxon>Bacteria</taxon>
        <taxon>Pseudomonadati</taxon>
        <taxon>Acidobacteriota</taxon>
        <taxon>Terriglobia</taxon>
        <taxon>Terriglobales</taxon>
        <taxon>Candidatus Korobacteraceae</taxon>
        <taxon>Candidatus Sulfotelmatobacter</taxon>
    </lineage>
</organism>
<protein>
    <submittedName>
        <fullName evidence="2">Uncharacterized protein</fullName>
    </submittedName>
</protein>
<dbReference type="AlphaFoldDB" id="A0A2U3K3U8"/>
<dbReference type="EMBL" id="OMOD01000029">
    <property type="protein sequence ID" value="SPF34331.1"/>
    <property type="molecule type" value="Genomic_DNA"/>
</dbReference>
<evidence type="ECO:0000313" key="3">
    <source>
        <dbReference type="Proteomes" id="UP000238701"/>
    </source>
</evidence>